<dbReference type="STRING" id="351671.XDD1_0704"/>
<keyword evidence="4 6" id="KW-0378">Hydrolase</keyword>
<dbReference type="PIRSF" id="PIRSF018267">
    <property type="entry name" value="VSR_endonuc"/>
    <property type="match status" value="1"/>
</dbReference>
<dbReference type="InterPro" id="IPR004603">
    <property type="entry name" value="DNA_mismatch_endonuc_vsr"/>
</dbReference>
<keyword evidence="2 6" id="KW-0255">Endonuclease</keyword>
<dbReference type="GO" id="GO:0004519">
    <property type="term" value="F:endonuclease activity"/>
    <property type="evidence" value="ECO:0007669"/>
    <property type="project" value="UniProtKB-KW"/>
</dbReference>
<evidence type="ECO:0000256" key="3">
    <source>
        <dbReference type="ARBA" id="ARBA00022763"/>
    </source>
</evidence>
<feature type="compositionally biased region" description="Basic and acidic residues" evidence="7">
    <location>
        <begin position="1"/>
        <end position="11"/>
    </location>
</feature>
<dbReference type="GO" id="GO:0006298">
    <property type="term" value="P:mismatch repair"/>
    <property type="evidence" value="ECO:0007669"/>
    <property type="project" value="UniProtKB-UniRule"/>
</dbReference>
<name>A0A068QN71_9GAMM</name>
<organism evidence="8 10">
    <name type="scientific">Xenorhabdus doucetiae</name>
    <dbReference type="NCBI Taxonomy" id="351671"/>
    <lineage>
        <taxon>Bacteria</taxon>
        <taxon>Pseudomonadati</taxon>
        <taxon>Pseudomonadota</taxon>
        <taxon>Gammaproteobacteria</taxon>
        <taxon>Enterobacterales</taxon>
        <taxon>Morganellaceae</taxon>
        <taxon>Xenorhabdus</taxon>
    </lineage>
</organism>
<dbReference type="Gene3D" id="3.40.960.10">
    <property type="entry name" value="VSR Endonuclease"/>
    <property type="match status" value="1"/>
</dbReference>
<reference evidence="8 10" key="1">
    <citation type="submission" date="2013-07" db="EMBL/GenBank/DDBJ databases">
        <authorList>
            <person name="Genoscope - CEA"/>
        </authorList>
    </citation>
    <scope>NUCLEOTIDE SEQUENCE [LARGE SCALE GENOMIC DNA]</scope>
    <source>
        <strain evidence="8">FRM16</strain>
        <strain evidence="10">FRM16 / DSM 17909</strain>
    </source>
</reference>
<reference evidence="9 11" key="2">
    <citation type="submission" date="2019-07" db="EMBL/GenBank/DDBJ databases">
        <title>Genomic Encyclopedia of Type Strains, Phase I: the one thousand microbial genomes (KMG-I) project.</title>
        <authorList>
            <person name="Kyrpides N."/>
        </authorList>
    </citation>
    <scope>NUCLEOTIDE SEQUENCE [LARGE SCALE GENOMIC DNA]</scope>
    <source>
        <strain evidence="9 11">DSM 17909</strain>
    </source>
</reference>
<dbReference type="EMBL" id="FO704550">
    <property type="protein sequence ID" value="CDG16407.1"/>
    <property type="molecule type" value="Genomic_DNA"/>
</dbReference>
<dbReference type="Proteomes" id="UP000032721">
    <property type="component" value="Chromosome"/>
</dbReference>
<dbReference type="NCBIfam" id="TIGR00632">
    <property type="entry name" value="vsr"/>
    <property type="match status" value="1"/>
</dbReference>
<evidence type="ECO:0000313" key="9">
    <source>
        <dbReference type="EMBL" id="TYP03199.1"/>
    </source>
</evidence>
<dbReference type="SUPFAM" id="SSF52980">
    <property type="entry name" value="Restriction endonuclease-like"/>
    <property type="match status" value="1"/>
</dbReference>
<dbReference type="HOGENOM" id="CLU_111913_1_1_6"/>
<dbReference type="OrthoDB" id="9801520at2"/>
<dbReference type="EMBL" id="VNHN01000040">
    <property type="protein sequence ID" value="TYP03199.1"/>
    <property type="molecule type" value="Genomic_DNA"/>
</dbReference>
<dbReference type="REBASE" id="89879">
    <property type="entry name" value="V.Xdo16ORF699P"/>
</dbReference>
<keyword evidence="3 6" id="KW-0227">DNA damage</keyword>
<dbReference type="RefSeq" id="WP_045968644.1">
    <property type="nucleotide sequence ID" value="NZ_CAWMED010000001.1"/>
</dbReference>
<dbReference type="KEGG" id="xdo:XDD1_0704"/>
<dbReference type="Pfam" id="PF03852">
    <property type="entry name" value="Vsr"/>
    <property type="match status" value="1"/>
</dbReference>
<evidence type="ECO:0000256" key="7">
    <source>
        <dbReference type="SAM" id="MobiDB-lite"/>
    </source>
</evidence>
<evidence type="ECO:0000256" key="1">
    <source>
        <dbReference type="ARBA" id="ARBA00022722"/>
    </source>
</evidence>
<evidence type="ECO:0000313" key="10">
    <source>
        <dbReference type="Proteomes" id="UP000032721"/>
    </source>
</evidence>
<evidence type="ECO:0000313" key="8">
    <source>
        <dbReference type="EMBL" id="CDG16407.1"/>
    </source>
</evidence>
<evidence type="ECO:0000256" key="5">
    <source>
        <dbReference type="ARBA" id="ARBA00023204"/>
    </source>
</evidence>
<evidence type="ECO:0000256" key="4">
    <source>
        <dbReference type="ARBA" id="ARBA00022801"/>
    </source>
</evidence>
<keyword evidence="5 6" id="KW-0234">DNA repair</keyword>
<accession>A0A068QN71</accession>
<dbReference type="AlphaFoldDB" id="A0A068QN71"/>
<sequence>MADNHNSETRSRNMRAIKSSDTSIEKKVEKIIQGLGVSYRKQVADLPGKPDFVIDEYKAILFVHGCFWHGHKCYMFNPPATRREFWLKKIKYNINRDNAVINTLLDLDWKILIIWGCSLNGKYKLSDRDLSERIEEWLCEDYLCVEIDYKGIHQVYF</sequence>
<dbReference type="InterPro" id="IPR011335">
    <property type="entry name" value="Restrct_endonuc-II-like"/>
</dbReference>
<feature type="region of interest" description="Disordered" evidence="7">
    <location>
        <begin position="1"/>
        <end position="20"/>
    </location>
</feature>
<dbReference type="GO" id="GO:0016787">
    <property type="term" value="F:hydrolase activity"/>
    <property type="evidence" value="ECO:0007669"/>
    <property type="project" value="UniProtKB-KW"/>
</dbReference>
<dbReference type="CDD" id="cd00221">
    <property type="entry name" value="Vsr"/>
    <property type="match status" value="1"/>
</dbReference>
<evidence type="ECO:0000313" key="11">
    <source>
        <dbReference type="Proteomes" id="UP000324170"/>
    </source>
</evidence>
<protein>
    <recommendedName>
        <fullName evidence="6">Very short patch repair endonuclease</fullName>
        <ecNumber evidence="6">3.1.-.-</ecNumber>
    </recommendedName>
</protein>
<dbReference type="Proteomes" id="UP000324170">
    <property type="component" value="Unassembled WGS sequence"/>
</dbReference>
<dbReference type="EC" id="3.1.-.-" evidence="6"/>
<gene>
    <name evidence="8" type="primary">vsr</name>
    <name evidence="9" type="ORF">LY16_02403</name>
    <name evidence="8" type="ORF">XDD1_0704</name>
</gene>
<evidence type="ECO:0000256" key="2">
    <source>
        <dbReference type="ARBA" id="ARBA00022759"/>
    </source>
</evidence>
<keyword evidence="1 6" id="KW-0540">Nuclease</keyword>
<comment type="similarity">
    <text evidence="6">Belongs to the vsr family.</text>
</comment>
<keyword evidence="11" id="KW-1185">Reference proteome</keyword>
<evidence type="ECO:0000256" key="6">
    <source>
        <dbReference type="PIRNR" id="PIRNR018267"/>
    </source>
</evidence>
<comment type="function">
    <text evidence="6">May nick specific sequences that contain T:G mispairs resulting from m5C-deamination.</text>
</comment>
<proteinExistence type="inferred from homology"/>